<dbReference type="InterPro" id="IPR036397">
    <property type="entry name" value="RNaseH_sf"/>
</dbReference>
<dbReference type="PANTHER" id="PTHR47326">
    <property type="entry name" value="TRANSPOSABLE ELEMENT TC3 TRANSPOSASE-LIKE PROTEIN"/>
    <property type="match status" value="1"/>
</dbReference>
<dbReference type="PANTHER" id="PTHR47326:SF1">
    <property type="entry name" value="HTH PSQ-TYPE DOMAIN-CONTAINING PROTEIN"/>
    <property type="match status" value="1"/>
</dbReference>
<protein>
    <submittedName>
        <fullName evidence="1">Uncharacterized protein</fullName>
    </submittedName>
</protein>
<name>A0ABY6LBS1_9ARAC</name>
<proteinExistence type="predicted"/>
<gene>
    <name evidence="1" type="ORF">LAZ67_16002195</name>
</gene>
<evidence type="ECO:0000313" key="1">
    <source>
        <dbReference type="EMBL" id="UYV78621.1"/>
    </source>
</evidence>
<sequence>MKDGGPPHISRGAKQLLKDTFGENRVISRHFIYQWPPRSPDLTPCDFCLWGYIKSCVYRCWPTTLAMLKASIRWHVLSISTDMLFNAVHSVIYRLQAVIENKGCHIEQGLCFLQPWWVPPDRHSIQEAPVVRIGSWSRGTEAKSGKSTPGLPYTLSPSPSLYMPSPPFIFQKPIFVYSENEETVIPSTDDSPTHHLELQVVRHPWVDHESHRVSVAKDVRRRDGDVALDFPLGLEVLLRLEVDDEADVRAGLIWTSRLLTQ</sequence>
<evidence type="ECO:0000313" key="2">
    <source>
        <dbReference type="Proteomes" id="UP001235939"/>
    </source>
</evidence>
<organism evidence="1 2">
    <name type="scientific">Cordylochernes scorpioides</name>
    <dbReference type="NCBI Taxonomy" id="51811"/>
    <lineage>
        <taxon>Eukaryota</taxon>
        <taxon>Metazoa</taxon>
        <taxon>Ecdysozoa</taxon>
        <taxon>Arthropoda</taxon>
        <taxon>Chelicerata</taxon>
        <taxon>Arachnida</taxon>
        <taxon>Pseudoscorpiones</taxon>
        <taxon>Cheliferoidea</taxon>
        <taxon>Chernetidae</taxon>
        <taxon>Cordylochernes</taxon>
    </lineage>
</organism>
<dbReference type="Proteomes" id="UP001235939">
    <property type="component" value="Chromosome 16"/>
</dbReference>
<keyword evidence="2" id="KW-1185">Reference proteome</keyword>
<dbReference type="Gene3D" id="3.30.420.10">
    <property type="entry name" value="Ribonuclease H-like superfamily/Ribonuclease H"/>
    <property type="match status" value="1"/>
</dbReference>
<accession>A0ABY6LBS1</accession>
<reference evidence="1 2" key="1">
    <citation type="submission" date="2022-01" db="EMBL/GenBank/DDBJ databases">
        <title>A chromosomal length assembly of Cordylochernes scorpioides.</title>
        <authorList>
            <person name="Zeh D."/>
            <person name="Zeh J."/>
        </authorList>
    </citation>
    <scope>NUCLEOTIDE SEQUENCE [LARGE SCALE GENOMIC DNA]</scope>
    <source>
        <strain evidence="1">IN4F17</strain>
        <tissue evidence="1">Whole Body</tissue>
    </source>
</reference>
<dbReference type="EMBL" id="CP092878">
    <property type="protein sequence ID" value="UYV78621.1"/>
    <property type="molecule type" value="Genomic_DNA"/>
</dbReference>